<evidence type="ECO:0000313" key="2">
    <source>
        <dbReference type="Proteomes" id="UP000758155"/>
    </source>
</evidence>
<gene>
    <name evidence="1" type="ORF">E8E12_011495</name>
</gene>
<evidence type="ECO:0000313" key="1">
    <source>
        <dbReference type="EMBL" id="KAF3047155.1"/>
    </source>
</evidence>
<organism evidence="1 2">
    <name type="scientific">Didymella heteroderae</name>
    <dbReference type="NCBI Taxonomy" id="1769908"/>
    <lineage>
        <taxon>Eukaryota</taxon>
        <taxon>Fungi</taxon>
        <taxon>Dikarya</taxon>
        <taxon>Ascomycota</taxon>
        <taxon>Pezizomycotina</taxon>
        <taxon>Dothideomycetes</taxon>
        <taxon>Pleosporomycetidae</taxon>
        <taxon>Pleosporales</taxon>
        <taxon>Pleosporineae</taxon>
        <taxon>Didymellaceae</taxon>
        <taxon>Didymella</taxon>
    </lineage>
</organism>
<name>A0A9P5C4W7_9PLEO</name>
<comment type="caution">
    <text evidence="1">The sequence shown here is derived from an EMBL/GenBank/DDBJ whole genome shotgun (WGS) entry which is preliminary data.</text>
</comment>
<protein>
    <submittedName>
        <fullName evidence="1">Uncharacterized protein</fullName>
    </submittedName>
</protein>
<sequence>MSKTSDLLHAQRESYHKRLNAIAEAKDASTNPDLTFHNSHASPLLSLPAELRQHIFTYAYGDIVVHVHEPYDPTRGNHNKIVDEPFLYRFYATNPCWSTGFETGLQQVYHTSPWNATARGPTPLASSRTSPASGCSDCFATHSADIALARRPNVRLPLVSRLFWAEAFPAFLSNLTLQFTCPHVFHGWMKMNNEMLKHVRGLEIRMTRLSTSTVSMHWAQALHMLHMAKFEKLRGVRLLVQLGRYDALALRENYDVMSDRDWWETKLPEIICAFQQHKLDSDRTDVALLMFRDHLPHLPNGPMREPEDRKLAGVVRKALLDHDPDLHHLWRGGVDA</sequence>
<dbReference type="EMBL" id="SWKV01000003">
    <property type="protein sequence ID" value="KAF3047155.1"/>
    <property type="molecule type" value="Genomic_DNA"/>
</dbReference>
<accession>A0A9P5C4W7</accession>
<dbReference type="AlphaFoldDB" id="A0A9P5C4W7"/>
<dbReference type="PANTHER" id="PTHR38790">
    <property type="entry name" value="2EXR DOMAIN-CONTAINING PROTEIN-RELATED"/>
    <property type="match status" value="1"/>
</dbReference>
<keyword evidence="2" id="KW-1185">Reference proteome</keyword>
<proteinExistence type="predicted"/>
<dbReference type="Proteomes" id="UP000758155">
    <property type="component" value="Unassembled WGS sequence"/>
</dbReference>
<dbReference type="OrthoDB" id="5413827at2759"/>
<reference evidence="1" key="1">
    <citation type="submission" date="2019-04" db="EMBL/GenBank/DDBJ databases">
        <title>Sequencing of skin fungus with MAO and IRED activity.</title>
        <authorList>
            <person name="Marsaioli A.J."/>
            <person name="Bonatto J.M.C."/>
            <person name="Reis Junior O."/>
        </authorList>
    </citation>
    <scope>NUCLEOTIDE SEQUENCE</scope>
    <source>
        <strain evidence="1">28M1</strain>
    </source>
</reference>